<comment type="caution">
    <text evidence="1">The sequence shown here is derived from an EMBL/GenBank/DDBJ whole genome shotgun (WGS) entry which is preliminary data.</text>
</comment>
<name>A0ABT3BUT1_9PSED</name>
<reference evidence="1 2" key="1">
    <citation type="submission" date="2022-10" db="EMBL/GenBank/DDBJ databases">
        <title>Characterization of Pseudomonas capsici strains from pepper and tomato in Georgia.</title>
        <authorList>
            <person name="Zhao M."/>
            <person name="Dutta B."/>
        </authorList>
    </citation>
    <scope>NUCLEOTIDE SEQUENCE [LARGE SCALE GENOMIC DNA]</scope>
    <source>
        <strain evidence="1 2">Pc20-5</strain>
    </source>
</reference>
<dbReference type="EMBL" id="JAOXML010000005">
    <property type="protein sequence ID" value="MCV4376590.1"/>
    <property type="molecule type" value="Genomic_DNA"/>
</dbReference>
<organism evidence="1 2">
    <name type="scientific">Pseudomonas capsici</name>
    <dbReference type="NCBI Taxonomy" id="2810614"/>
    <lineage>
        <taxon>Bacteria</taxon>
        <taxon>Pseudomonadati</taxon>
        <taxon>Pseudomonadota</taxon>
        <taxon>Gammaproteobacteria</taxon>
        <taxon>Pseudomonadales</taxon>
        <taxon>Pseudomonadaceae</taxon>
        <taxon>Pseudomonas</taxon>
    </lineage>
</organism>
<protein>
    <submittedName>
        <fullName evidence="1">Uncharacterized protein</fullName>
    </submittedName>
</protein>
<gene>
    <name evidence="1" type="ORF">OH718_08270</name>
</gene>
<evidence type="ECO:0000313" key="2">
    <source>
        <dbReference type="Proteomes" id="UP001207294"/>
    </source>
</evidence>
<proteinExistence type="predicted"/>
<dbReference type="RefSeq" id="WP_263943096.1">
    <property type="nucleotide sequence ID" value="NZ_JAOXMH010000005.1"/>
</dbReference>
<sequence length="261" mass="28971">MANFFPDIKSPQKNTTGMCAVVFEELDAAVSLLETVRSEFNPIQRNLIGRFLVACKLFGHDMMLADGSSDALKATLGIPLQKINTEEKEKLNAPEQDIISSICTEISNDLDRVCQTIQSELLTGITDVVKSIGISYDLGVTETDTLDSIASSIRHLAEQVASLFEAQPYLLQRHYSVYQSSISNAADDSDKAPRITVDQFMQKTKPPERKPTLRDKLLPFIPELKKLRQGGYTYAQCAQFLEQNGIKTYSGAIGTIMNDLR</sequence>
<evidence type="ECO:0000313" key="1">
    <source>
        <dbReference type="EMBL" id="MCV4376590.1"/>
    </source>
</evidence>
<dbReference type="Proteomes" id="UP001207294">
    <property type="component" value="Unassembled WGS sequence"/>
</dbReference>
<accession>A0ABT3BUT1</accession>
<keyword evidence="2" id="KW-1185">Reference proteome</keyword>